<reference evidence="11" key="1">
    <citation type="submission" date="2022-12" db="EMBL/GenBank/DDBJ databases">
        <title>Reference genome sequencing for broad-spectrum identification of bacterial and archaeal isolates by mass spectrometry.</title>
        <authorList>
            <person name="Sekiguchi Y."/>
            <person name="Tourlousse D.M."/>
        </authorList>
    </citation>
    <scope>NUCLEOTIDE SEQUENCE</scope>
    <source>
        <strain evidence="11">TSL-P1</strain>
    </source>
</reference>
<dbReference type="InterPro" id="IPR001247">
    <property type="entry name" value="ExoRNase_PH_dom1"/>
</dbReference>
<dbReference type="SUPFAM" id="SSF50249">
    <property type="entry name" value="Nucleic acid-binding proteins"/>
    <property type="match status" value="1"/>
</dbReference>
<comment type="caution">
    <text evidence="11">The sequence shown here is derived from an EMBL/GenBank/DDBJ whole genome shotgun (WGS) entry which is preliminary data.</text>
</comment>
<evidence type="ECO:0000259" key="10">
    <source>
        <dbReference type="PROSITE" id="PS50126"/>
    </source>
</evidence>
<dbReference type="FunFam" id="2.40.50.140:FF:000023">
    <property type="entry name" value="Polyribonucleotide nucleotidyltransferase"/>
    <property type="match status" value="1"/>
</dbReference>
<dbReference type="InterPro" id="IPR012340">
    <property type="entry name" value="NA-bd_OB-fold"/>
</dbReference>
<dbReference type="FunFam" id="3.30.230.70:FF:000001">
    <property type="entry name" value="Polyribonucleotide nucleotidyltransferase"/>
    <property type="match status" value="1"/>
</dbReference>
<dbReference type="NCBIfam" id="NF008805">
    <property type="entry name" value="PRK11824.1"/>
    <property type="match status" value="1"/>
</dbReference>
<feature type="domain" description="S1 motif" evidence="10">
    <location>
        <begin position="628"/>
        <end position="696"/>
    </location>
</feature>
<evidence type="ECO:0000313" key="12">
    <source>
        <dbReference type="Proteomes" id="UP001144297"/>
    </source>
</evidence>
<dbReference type="NCBIfam" id="TIGR03591">
    <property type="entry name" value="polynuc_phos"/>
    <property type="match status" value="1"/>
</dbReference>
<comment type="similarity">
    <text evidence="2 9">Belongs to the polyribonucleotide nucleotidyltransferase family.</text>
</comment>
<comment type="function">
    <text evidence="9">Involved in mRNA degradation. Catalyzes the phosphorolysis of single-stranded polyribonucleotides processively in the 3'- to 5'-direction.</text>
</comment>
<dbReference type="PANTHER" id="PTHR11252:SF0">
    <property type="entry name" value="POLYRIBONUCLEOTIDE NUCLEOTIDYLTRANSFERASE 1, MITOCHONDRIAL"/>
    <property type="match status" value="1"/>
</dbReference>
<evidence type="ECO:0000256" key="8">
    <source>
        <dbReference type="ARBA" id="ARBA00022884"/>
    </source>
</evidence>
<dbReference type="InterPro" id="IPR036612">
    <property type="entry name" value="KH_dom_type_1_sf"/>
</dbReference>
<keyword evidence="4 9" id="KW-0808">Transferase</keyword>
<keyword evidence="5 9" id="KW-0548">Nucleotidyltransferase</keyword>
<dbReference type="GO" id="GO:0005829">
    <property type="term" value="C:cytosol"/>
    <property type="evidence" value="ECO:0007669"/>
    <property type="project" value="TreeGrafter"/>
</dbReference>
<dbReference type="CDD" id="cd11363">
    <property type="entry name" value="RNase_PH_PNPase_1"/>
    <property type="match status" value="1"/>
</dbReference>
<dbReference type="Pfam" id="PF03726">
    <property type="entry name" value="PNPase"/>
    <property type="match status" value="1"/>
</dbReference>
<sequence>MEVELEIKGKKLVLQTGIFAKQTNGSVLAKYGDTYVLCTVVAEKTPKEGLDFVPLTIDYQEKAYSAGKIPGGFFKREGKPTDREILVSRLIDRPVRPLFPDGFNYETQGIASVLSYGDENIADILSIIGISSALTISDIPFNGPVAAVRVGMVEEEFILNPDNDESEKSILNLVVAGTEEAVTMVEGGAAECSEETLVEALKFAHTHIKKIIALQKKLQQLSGKPKREIISLNGDEEIQKAILNIIGGKIENALFLPKKVERQQALDELLNECLQNLNTEEFRQKLYGNFEKDISLEITNAFDKVIKKFMRESIVKKGIRADGRKSDEIRPITCMIGILPRVHGSALFTRGETQALVATTLGTSEDEQKVDSLEGEIFKTFMLHYNFLPFSVGEVKPLRAPGRREIGHGYLAERALSYVIPSKDEFPYTIRVVSDILESNGSSSMATVCGATLSLMDAGVPIKAPVAGVAMGLIKEGDKTVVLTDILGMEDHYGDMDFKVAGTEKGITAFQMDVKISGISYEIFKKALKQAKQARLFILKKMAETISEPKKELSLYAPRIYKIQVKPEKIRDIIGTGGKVIKGIIEETGVKIDIEDKEGIIKIASSNESAAQKAIEIIKGITQEAELGRIYMGKVTRIVDFGAFVEIMPGVEGLLHISQIADKRIQKVSEVLKTGEQIPVKVIEIDELGRVRLSRKEALREIENRTATKT</sequence>
<dbReference type="Gene3D" id="2.40.50.140">
    <property type="entry name" value="Nucleic acid-binding proteins"/>
    <property type="match status" value="1"/>
</dbReference>
<dbReference type="InterPro" id="IPR004087">
    <property type="entry name" value="KH_dom"/>
</dbReference>
<protein>
    <recommendedName>
        <fullName evidence="9">Polyribonucleotide nucleotidyltransferase</fullName>
        <ecNumber evidence="9">2.7.7.8</ecNumber>
    </recommendedName>
    <alternativeName>
        <fullName evidence="9">Polynucleotide phosphorylase</fullName>
        <shortName evidence="9">PNPase</shortName>
    </alternativeName>
</protein>
<evidence type="ECO:0000313" key="11">
    <source>
        <dbReference type="EMBL" id="GLI52803.1"/>
    </source>
</evidence>
<dbReference type="CDD" id="cd02393">
    <property type="entry name" value="KH-I_PNPase"/>
    <property type="match status" value="1"/>
</dbReference>
<dbReference type="PROSITE" id="PS50126">
    <property type="entry name" value="S1"/>
    <property type="match status" value="1"/>
</dbReference>
<dbReference type="SUPFAM" id="SSF46915">
    <property type="entry name" value="Polynucleotide phosphorylase/guanosine pentaphosphate synthase (PNPase/GPSI), domain 3"/>
    <property type="match status" value="1"/>
</dbReference>
<dbReference type="GO" id="GO:0003723">
    <property type="term" value="F:RNA binding"/>
    <property type="evidence" value="ECO:0007669"/>
    <property type="project" value="UniProtKB-UniRule"/>
</dbReference>
<comment type="catalytic activity">
    <reaction evidence="9">
        <text>RNA(n+1) + phosphate = RNA(n) + a ribonucleoside 5'-diphosphate</text>
        <dbReference type="Rhea" id="RHEA:22096"/>
        <dbReference type="Rhea" id="RHEA-COMP:14527"/>
        <dbReference type="Rhea" id="RHEA-COMP:17342"/>
        <dbReference type="ChEBI" id="CHEBI:43474"/>
        <dbReference type="ChEBI" id="CHEBI:57930"/>
        <dbReference type="ChEBI" id="CHEBI:140395"/>
        <dbReference type="EC" id="2.7.7.8"/>
    </reaction>
</comment>
<dbReference type="InterPro" id="IPR036345">
    <property type="entry name" value="ExoRNase_PH_dom2_sf"/>
</dbReference>
<dbReference type="Gene3D" id="3.30.230.70">
    <property type="entry name" value="GHMP Kinase, N-terminal domain"/>
    <property type="match status" value="2"/>
</dbReference>
<dbReference type="SUPFAM" id="SSF54211">
    <property type="entry name" value="Ribosomal protein S5 domain 2-like"/>
    <property type="match status" value="2"/>
</dbReference>
<feature type="binding site" evidence="9">
    <location>
        <position position="497"/>
    </location>
    <ligand>
        <name>Mg(2+)</name>
        <dbReference type="ChEBI" id="CHEBI:18420"/>
    </ligand>
</feature>
<dbReference type="SUPFAM" id="SSF54791">
    <property type="entry name" value="Eukaryotic type KH-domain (KH-domain type I)"/>
    <property type="match status" value="1"/>
</dbReference>
<dbReference type="Gene3D" id="3.30.1370.10">
    <property type="entry name" value="K Homology domain, type 1"/>
    <property type="match status" value="1"/>
</dbReference>
<evidence type="ECO:0000256" key="3">
    <source>
        <dbReference type="ARBA" id="ARBA00022490"/>
    </source>
</evidence>
<dbReference type="InterPro" id="IPR020568">
    <property type="entry name" value="Ribosomal_Su5_D2-typ_SF"/>
</dbReference>
<dbReference type="Pfam" id="PF00575">
    <property type="entry name" value="S1"/>
    <property type="match status" value="1"/>
</dbReference>
<dbReference type="GO" id="GO:0000287">
    <property type="term" value="F:magnesium ion binding"/>
    <property type="evidence" value="ECO:0007669"/>
    <property type="project" value="UniProtKB-UniRule"/>
</dbReference>
<dbReference type="InterPro" id="IPR027408">
    <property type="entry name" value="PNPase/RNase_PH_dom_sf"/>
</dbReference>
<dbReference type="GO" id="GO:0000175">
    <property type="term" value="F:3'-5'-RNA exonuclease activity"/>
    <property type="evidence" value="ECO:0007669"/>
    <property type="project" value="TreeGrafter"/>
</dbReference>
<name>A0A9W6LK32_9BACT</name>
<dbReference type="FunFam" id="3.30.1370.10:FF:000001">
    <property type="entry name" value="Polyribonucleotide nucleotidyltransferase"/>
    <property type="match status" value="1"/>
</dbReference>
<dbReference type="SMART" id="SM00316">
    <property type="entry name" value="S1"/>
    <property type="match status" value="1"/>
</dbReference>
<dbReference type="Pfam" id="PF00013">
    <property type="entry name" value="KH_1"/>
    <property type="match status" value="1"/>
</dbReference>
<evidence type="ECO:0000256" key="4">
    <source>
        <dbReference type="ARBA" id="ARBA00022679"/>
    </source>
</evidence>
<dbReference type="Pfam" id="PF03725">
    <property type="entry name" value="RNase_PH_C"/>
    <property type="match status" value="2"/>
</dbReference>
<evidence type="ECO:0000256" key="9">
    <source>
        <dbReference type="HAMAP-Rule" id="MF_01595"/>
    </source>
</evidence>
<dbReference type="Proteomes" id="UP001144297">
    <property type="component" value="Unassembled WGS sequence"/>
</dbReference>
<proteinExistence type="inferred from homology"/>
<evidence type="ECO:0000256" key="1">
    <source>
        <dbReference type="ARBA" id="ARBA00004496"/>
    </source>
</evidence>
<dbReference type="InterPro" id="IPR004088">
    <property type="entry name" value="KH_dom_type_1"/>
</dbReference>
<dbReference type="Pfam" id="PF01138">
    <property type="entry name" value="RNase_PH"/>
    <property type="match status" value="2"/>
</dbReference>
<organism evidence="11 12">
    <name type="scientific">Thermodesulfovibrio yellowstonii</name>
    <dbReference type="NCBI Taxonomy" id="28262"/>
    <lineage>
        <taxon>Bacteria</taxon>
        <taxon>Pseudomonadati</taxon>
        <taxon>Nitrospirota</taxon>
        <taxon>Thermodesulfovibrionia</taxon>
        <taxon>Thermodesulfovibrionales</taxon>
        <taxon>Thermodesulfovibrionaceae</taxon>
        <taxon>Thermodesulfovibrio</taxon>
    </lineage>
</organism>
<dbReference type="GO" id="GO:0004654">
    <property type="term" value="F:polyribonucleotide nucleotidyltransferase activity"/>
    <property type="evidence" value="ECO:0007669"/>
    <property type="project" value="UniProtKB-UniRule"/>
</dbReference>
<feature type="binding site" evidence="9">
    <location>
        <position position="491"/>
    </location>
    <ligand>
        <name>Mg(2+)</name>
        <dbReference type="ChEBI" id="CHEBI:18420"/>
    </ligand>
</feature>
<dbReference type="SUPFAM" id="SSF55666">
    <property type="entry name" value="Ribonuclease PH domain 2-like"/>
    <property type="match status" value="2"/>
</dbReference>
<keyword evidence="7 9" id="KW-0460">Magnesium</keyword>
<dbReference type="EMBL" id="BSDX01000001">
    <property type="protein sequence ID" value="GLI52803.1"/>
    <property type="molecule type" value="Genomic_DNA"/>
</dbReference>
<dbReference type="CDD" id="cd11364">
    <property type="entry name" value="RNase_PH_PNPase_2"/>
    <property type="match status" value="1"/>
</dbReference>
<evidence type="ECO:0000256" key="2">
    <source>
        <dbReference type="ARBA" id="ARBA00007404"/>
    </source>
</evidence>
<dbReference type="GO" id="GO:0006396">
    <property type="term" value="P:RNA processing"/>
    <property type="evidence" value="ECO:0007669"/>
    <property type="project" value="InterPro"/>
</dbReference>
<evidence type="ECO:0000256" key="7">
    <source>
        <dbReference type="ARBA" id="ARBA00022842"/>
    </source>
</evidence>
<dbReference type="PIRSF" id="PIRSF005499">
    <property type="entry name" value="PNPase"/>
    <property type="match status" value="1"/>
</dbReference>
<dbReference type="AlphaFoldDB" id="A0A9W6LK32"/>
<dbReference type="InterPro" id="IPR036456">
    <property type="entry name" value="PNPase_PH_RNA-bd_sf"/>
</dbReference>
<dbReference type="InterPro" id="IPR015848">
    <property type="entry name" value="PNPase_PH_RNA-bd_bac/org-type"/>
</dbReference>
<evidence type="ECO:0000256" key="5">
    <source>
        <dbReference type="ARBA" id="ARBA00022695"/>
    </source>
</evidence>
<dbReference type="EC" id="2.7.7.8" evidence="9"/>
<dbReference type="SMART" id="SM00322">
    <property type="entry name" value="KH"/>
    <property type="match status" value="1"/>
</dbReference>
<dbReference type="PANTHER" id="PTHR11252">
    <property type="entry name" value="POLYRIBONUCLEOTIDE NUCLEOTIDYLTRANSFERASE"/>
    <property type="match status" value="1"/>
</dbReference>
<dbReference type="PROSITE" id="PS50084">
    <property type="entry name" value="KH_TYPE_1"/>
    <property type="match status" value="1"/>
</dbReference>
<accession>A0A9W6LK32</accession>
<comment type="subcellular location">
    <subcellularLocation>
        <location evidence="1 9">Cytoplasm</location>
    </subcellularLocation>
</comment>
<dbReference type="InterPro" id="IPR012162">
    <property type="entry name" value="PNPase"/>
</dbReference>
<dbReference type="FunFam" id="3.30.230.70:FF:000002">
    <property type="entry name" value="Polyribonucleotide nucleotidyltransferase"/>
    <property type="match status" value="1"/>
</dbReference>
<dbReference type="HAMAP" id="MF_01595">
    <property type="entry name" value="PNPase"/>
    <property type="match status" value="1"/>
</dbReference>
<dbReference type="InterPro" id="IPR015847">
    <property type="entry name" value="ExoRNase_PH_dom2"/>
</dbReference>
<dbReference type="InterPro" id="IPR003029">
    <property type="entry name" value="S1_domain"/>
</dbReference>
<evidence type="ECO:0000256" key="6">
    <source>
        <dbReference type="ARBA" id="ARBA00022723"/>
    </source>
</evidence>
<gene>
    <name evidence="9 11" type="primary">pnp</name>
    <name evidence="11" type="ORF">TISLANDTSLP1_04960</name>
</gene>
<keyword evidence="12" id="KW-1185">Reference proteome</keyword>
<keyword evidence="6 9" id="KW-0479">Metal-binding</keyword>
<keyword evidence="3 9" id="KW-0963">Cytoplasm</keyword>
<comment type="cofactor">
    <cofactor evidence="9">
        <name>Mg(2+)</name>
        <dbReference type="ChEBI" id="CHEBI:18420"/>
    </cofactor>
</comment>
<dbReference type="GO" id="GO:0006402">
    <property type="term" value="P:mRNA catabolic process"/>
    <property type="evidence" value="ECO:0007669"/>
    <property type="project" value="UniProtKB-UniRule"/>
</dbReference>
<keyword evidence="8 9" id="KW-0694">RNA-binding</keyword>
<dbReference type="CDD" id="cd04472">
    <property type="entry name" value="S1_PNPase"/>
    <property type="match status" value="1"/>
</dbReference>